<accession>A0A4S9KBF9</accession>
<dbReference type="InterPro" id="IPR038499">
    <property type="entry name" value="BRO1_sf"/>
</dbReference>
<dbReference type="AlphaFoldDB" id="A0A4S9KBF9"/>
<dbReference type="PANTHER" id="PTHR40463:SF1">
    <property type="entry name" value="PH-RESPONSE REGULATOR PROTEIN PALC"/>
    <property type="match status" value="1"/>
</dbReference>
<evidence type="ECO:0000313" key="5">
    <source>
        <dbReference type="EMBL" id="THY12209.1"/>
    </source>
</evidence>
<evidence type="ECO:0000256" key="1">
    <source>
        <dbReference type="ARBA" id="ARBA00010997"/>
    </source>
</evidence>
<evidence type="ECO:0000259" key="4">
    <source>
        <dbReference type="PROSITE" id="PS51180"/>
    </source>
</evidence>
<dbReference type="Proteomes" id="UP000306584">
    <property type="component" value="Unassembled WGS sequence"/>
</dbReference>
<dbReference type="GO" id="GO:0005886">
    <property type="term" value="C:plasma membrane"/>
    <property type="evidence" value="ECO:0007669"/>
    <property type="project" value="TreeGrafter"/>
</dbReference>
<dbReference type="GO" id="GO:0071467">
    <property type="term" value="P:cellular response to pH"/>
    <property type="evidence" value="ECO:0007669"/>
    <property type="project" value="InterPro"/>
</dbReference>
<dbReference type="Gene3D" id="1.25.40.280">
    <property type="entry name" value="alix/aip1 like domains"/>
    <property type="match status" value="1"/>
</dbReference>
<gene>
    <name evidence="5" type="ORF">D6D01_08662</name>
</gene>
<organism evidence="5 6">
    <name type="scientific">Aureobasidium pullulans</name>
    <name type="common">Black yeast</name>
    <name type="synonym">Pullularia pullulans</name>
    <dbReference type="NCBI Taxonomy" id="5580"/>
    <lineage>
        <taxon>Eukaryota</taxon>
        <taxon>Fungi</taxon>
        <taxon>Dikarya</taxon>
        <taxon>Ascomycota</taxon>
        <taxon>Pezizomycotina</taxon>
        <taxon>Dothideomycetes</taxon>
        <taxon>Dothideomycetidae</taxon>
        <taxon>Dothideales</taxon>
        <taxon>Saccotheciaceae</taxon>
        <taxon>Aureobasidium</taxon>
    </lineage>
</organism>
<comment type="caution">
    <text evidence="5">The sequence shown here is derived from an EMBL/GenBank/DDBJ whole genome shotgun (WGS) entry which is preliminary data.</text>
</comment>
<comment type="similarity">
    <text evidence="1">Belongs to the palC family.</text>
</comment>
<dbReference type="InterPro" id="IPR004328">
    <property type="entry name" value="BRO1_dom"/>
</dbReference>
<name>A0A4S9KBF9_AURPU</name>
<sequence length="497" mass="53860">MTLNWQHILSSESPDNRHDNMPFPFTLPTTSSTPLDAFISSPSHPSLPLTATTQRSVLRDALKKHKRLPPAQQAAHLGLVQEALNAYLPYALGIASALNSGRIGDEPVNVTNIKQLQTEWRLTLAATLPGREPPRAPLAGVYNDVAFVLQSLAYIQVQQARVQLQVLYSSSIPSPDRRTAAIGSAMKYLLEANAIHNYILNLHIQDPASAPLDTVNSTQVALAALALAEATLITVLKDDPYTTAVIQARNKEDKEWMISAPSIPKVRAHLFARLCLCASDHAQRAAASLAPGIGSLDPALLNYVDDLRRTSRAKAARFLAIDAEIAGKTGEAIAYLRGARKELGLAPLEQDASKRKGWKGIKQTFAEKREDRKVERGSDDWGLDAGKLEEARVLEWLEVKWVKMNDTINVQAVPPSEPLMATMPSGREYHTQKPYMPPQLDASLLARLRAPVDPQQRAFGGDEDDSGDEGAARESVVVPGAFPGAATAGAGGGSAYY</sequence>
<dbReference type="PANTHER" id="PTHR40463">
    <property type="entry name" value="PH-RESPONSE REGULATOR PROTEIN PALC"/>
    <property type="match status" value="1"/>
</dbReference>
<feature type="domain" description="BRO1" evidence="4">
    <location>
        <begin position="19"/>
        <end position="452"/>
    </location>
</feature>
<dbReference type="EMBL" id="QZBD01000514">
    <property type="protein sequence ID" value="THY12209.1"/>
    <property type="molecule type" value="Genomic_DNA"/>
</dbReference>
<dbReference type="SMART" id="SM01041">
    <property type="entry name" value="BRO1"/>
    <property type="match status" value="1"/>
</dbReference>
<dbReference type="PROSITE" id="PS51180">
    <property type="entry name" value="BRO1"/>
    <property type="match status" value="1"/>
</dbReference>
<evidence type="ECO:0000256" key="2">
    <source>
        <dbReference type="ARBA" id="ARBA00022193"/>
    </source>
</evidence>
<dbReference type="InterPro" id="IPR037505">
    <property type="entry name" value="pH-resp_palC"/>
</dbReference>
<evidence type="ECO:0000256" key="3">
    <source>
        <dbReference type="SAM" id="MobiDB-lite"/>
    </source>
</evidence>
<reference evidence="5 6" key="1">
    <citation type="submission" date="2018-10" db="EMBL/GenBank/DDBJ databases">
        <title>Fifty Aureobasidium pullulans genomes reveal a recombining polyextremotolerant generalist.</title>
        <authorList>
            <person name="Gostincar C."/>
            <person name="Turk M."/>
            <person name="Zajc J."/>
            <person name="Gunde-Cimerman N."/>
        </authorList>
    </citation>
    <scope>NUCLEOTIDE SEQUENCE [LARGE SCALE GENOMIC DNA]</scope>
    <source>
        <strain evidence="5 6">EXF-6604</strain>
    </source>
</reference>
<protein>
    <recommendedName>
        <fullName evidence="2">pH-response regulator protein palC</fullName>
    </recommendedName>
</protein>
<feature type="region of interest" description="Disordered" evidence="3">
    <location>
        <begin position="455"/>
        <end position="497"/>
    </location>
</feature>
<proteinExistence type="inferred from homology"/>
<evidence type="ECO:0000313" key="6">
    <source>
        <dbReference type="Proteomes" id="UP000306584"/>
    </source>
</evidence>